<dbReference type="InterPro" id="IPR053810">
    <property type="entry name" value="DUF6952"/>
</dbReference>
<protein>
    <submittedName>
        <fullName evidence="1">Uncharacterized protein</fullName>
    </submittedName>
</protein>
<dbReference type="AlphaFoldDB" id="G8R5D7"/>
<name>G8R5D7_OWEHD</name>
<dbReference type="RefSeq" id="WP_014201542.1">
    <property type="nucleotide sequence ID" value="NC_016599.1"/>
</dbReference>
<dbReference type="HOGENOM" id="CLU_2584603_0_0_10"/>
<evidence type="ECO:0000313" key="2">
    <source>
        <dbReference type="Proteomes" id="UP000005631"/>
    </source>
</evidence>
<reference evidence="1 2" key="1">
    <citation type="journal article" date="2012" name="Stand. Genomic Sci.">
        <title>Genome sequence of the orange-pigmented seawater bacterium Owenweeksia hongkongensis type strain (UST20020801(T)).</title>
        <authorList>
            <person name="Riedel T."/>
            <person name="Held B."/>
            <person name="Nolan M."/>
            <person name="Lucas S."/>
            <person name="Lapidus A."/>
            <person name="Tice H."/>
            <person name="Del Rio T.G."/>
            <person name="Cheng J.F."/>
            <person name="Han C."/>
            <person name="Tapia R."/>
            <person name="Goodwin L.A."/>
            <person name="Pitluck S."/>
            <person name="Liolios K."/>
            <person name="Mavromatis K."/>
            <person name="Pagani I."/>
            <person name="Ivanova N."/>
            <person name="Mikhailova N."/>
            <person name="Pati A."/>
            <person name="Chen A."/>
            <person name="Palaniappan K."/>
            <person name="Rohde M."/>
            <person name="Tindall B.J."/>
            <person name="Detter J.C."/>
            <person name="Goker M."/>
            <person name="Woyke T."/>
            <person name="Bristow J."/>
            <person name="Eisen J.A."/>
            <person name="Markowitz V."/>
            <person name="Hugenholtz P."/>
            <person name="Klenk H.P."/>
            <person name="Kyrpides N.C."/>
        </authorList>
    </citation>
    <scope>NUCLEOTIDE SEQUENCE</scope>
    <source>
        <strain evidence="2">DSM 17368 / JCM 12287 / NRRL B-23963</strain>
    </source>
</reference>
<proteinExistence type="predicted"/>
<dbReference type="Proteomes" id="UP000005631">
    <property type="component" value="Chromosome"/>
</dbReference>
<dbReference type="EMBL" id="CP003156">
    <property type="protein sequence ID" value="AEV32182.1"/>
    <property type="molecule type" value="Genomic_DNA"/>
</dbReference>
<dbReference type="KEGG" id="oho:Oweho_1177"/>
<gene>
    <name evidence="1" type="ordered locus">Oweho_1177</name>
</gene>
<accession>G8R5D7</accession>
<sequence length="79" mass="8759">MKLGAIRKLLSVDIETLQKAEEDLAEERALSIEVEGDDEGEKLTHIFGAIWIKEQVASGAMDEKSALRAFTQKVRNSIS</sequence>
<keyword evidence="2" id="KW-1185">Reference proteome</keyword>
<dbReference type="STRING" id="926562.Oweho_1177"/>
<dbReference type="OrthoDB" id="1149088at2"/>
<dbReference type="Pfam" id="PF22264">
    <property type="entry name" value="DUF6952"/>
    <property type="match status" value="1"/>
</dbReference>
<evidence type="ECO:0000313" key="1">
    <source>
        <dbReference type="EMBL" id="AEV32182.1"/>
    </source>
</evidence>
<dbReference type="eggNOG" id="ENOG5032ZY5">
    <property type="taxonomic scope" value="Bacteria"/>
</dbReference>
<organism evidence="1 2">
    <name type="scientific">Owenweeksia hongkongensis (strain DSM 17368 / CIP 108786 / JCM 12287 / NRRL B-23963 / UST20020801)</name>
    <dbReference type="NCBI Taxonomy" id="926562"/>
    <lineage>
        <taxon>Bacteria</taxon>
        <taxon>Pseudomonadati</taxon>
        <taxon>Bacteroidota</taxon>
        <taxon>Flavobacteriia</taxon>
        <taxon>Flavobacteriales</taxon>
        <taxon>Owenweeksiaceae</taxon>
        <taxon>Owenweeksia</taxon>
    </lineage>
</organism>